<dbReference type="RefSeq" id="WP_080063806.1">
    <property type="nucleotide sequence ID" value="NZ_MZGX01000007.1"/>
</dbReference>
<organism evidence="2 3">
    <name type="scientific">Ruminiclostridium hungatei</name>
    <name type="common">Clostridium hungatei</name>
    <dbReference type="NCBI Taxonomy" id="48256"/>
    <lineage>
        <taxon>Bacteria</taxon>
        <taxon>Bacillati</taxon>
        <taxon>Bacillota</taxon>
        <taxon>Clostridia</taxon>
        <taxon>Eubacteriales</taxon>
        <taxon>Oscillospiraceae</taxon>
        <taxon>Ruminiclostridium</taxon>
    </lineage>
</organism>
<evidence type="ECO:0000313" key="2">
    <source>
        <dbReference type="EMBL" id="OPX44804.1"/>
    </source>
</evidence>
<sequence>MSKGLLYFKPIASGHRTSNIIKICMAVLLLVMLGAWVITYNYAEDVNAGLSQNLVRLHVVANSDSKADQALKLKVRDAIIEFMKDKLAASKNISETRDIINANLEKIEQVSSKIIKENNSNYNVKASMGNYSFPTKTYGDIALPAGEYQALKVVIGDGAGANWWCVLFPPLCFIDATHGTIPDSVKQDLKTSLSSEEYKLITTADNSEDIPVKIRFKVVELFEGSKVKVTGAVNKMFR</sequence>
<dbReference type="AlphaFoldDB" id="A0A1V4SLW2"/>
<name>A0A1V4SLW2_RUMHU</name>
<dbReference type="EMBL" id="MZGX01000007">
    <property type="protein sequence ID" value="OPX44804.1"/>
    <property type="molecule type" value="Genomic_DNA"/>
</dbReference>
<keyword evidence="1" id="KW-0472">Membrane</keyword>
<evidence type="ECO:0000256" key="1">
    <source>
        <dbReference type="SAM" id="Phobius"/>
    </source>
</evidence>
<keyword evidence="3" id="KW-1185">Reference proteome</keyword>
<dbReference type="STRING" id="48256.CLHUN_13580"/>
<keyword evidence="1" id="KW-1133">Transmembrane helix</keyword>
<protein>
    <submittedName>
        <fullName evidence="2">Stage II sporulation protein SpoIIR</fullName>
    </submittedName>
</protein>
<accession>A0A1V4SLW2</accession>
<dbReference type="InterPro" id="IPR014202">
    <property type="entry name" value="Spore_II_R"/>
</dbReference>
<dbReference type="OrthoDB" id="9793324at2"/>
<reference evidence="2 3" key="1">
    <citation type="submission" date="2017-03" db="EMBL/GenBank/DDBJ databases">
        <title>Genome sequence of Clostridium hungatei DSM 14427.</title>
        <authorList>
            <person name="Poehlein A."/>
            <person name="Daniel R."/>
        </authorList>
    </citation>
    <scope>NUCLEOTIDE SEQUENCE [LARGE SCALE GENOMIC DNA]</scope>
    <source>
        <strain evidence="2 3">DSM 14427</strain>
    </source>
</reference>
<feature type="transmembrane region" description="Helical" evidence="1">
    <location>
        <begin position="20"/>
        <end position="43"/>
    </location>
</feature>
<dbReference type="NCBIfam" id="TIGR02837">
    <property type="entry name" value="spore_II_R"/>
    <property type="match status" value="1"/>
</dbReference>
<keyword evidence="1" id="KW-0812">Transmembrane</keyword>
<evidence type="ECO:0000313" key="3">
    <source>
        <dbReference type="Proteomes" id="UP000191554"/>
    </source>
</evidence>
<comment type="caution">
    <text evidence="2">The sequence shown here is derived from an EMBL/GenBank/DDBJ whole genome shotgun (WGS) entry which is preliminary data.</text>
</comment>
<dbReference type="Pfam" id="PF09551">
    <property type="entry name" value="Spore_II_R"/>
    <property type="match status" value="1"/>
</dbReference>
<gene>
    <name evidence="2" type="ORF">CLHUN_13580</name>
</gene>
<dbReference type="Proteomes" id="UP000191554">
    <property type="component" value="Unassembled WGS sequence"/>
</dbReference>
<proteinExistence type="predicted"/>